<evidence type="ECO:0000313" key="12">
    <source>
        <dbReference type="Proteomes" id="UP000005240"/>
    </source>
</evidence>
<proteinExistence type="predicted"/>
<dbReference type="OrthoDB" id="1405595at2759"/>
<evidence type="ECO:0000256" key="7">
    <source>
        <dbReference type="PROSITE-ProRule" id="PRU00042"/>
    </source>
</evidence>
<dbReference type="PROSITE" id="PS00028">
    <property type="entry name" value="ZINC_FINGER_C2H2_1"/>
    <property type="match status" value="1"/>
</dbReference>
<evidence type="ECO:0000256" key="5">
    <source>
        <dbReference type="ARBA" id="ARBA00022833"/>
    </source>
</evidence>
<evidence type="ECO:0000313" key="11">
    <source>
        <dbReference type="EnsemblFungi" id="PTTG_27291-t43_1-p1"/>
    </source>
</evidence>
<dbReference type="Gene3D" id="3.30.160.60">
    <property type="entry name" value="Classic Zinc Finger"/>
    <property type="match status" value="1"/>
</dbReference>
<keyword evidence="12" id="KW-1185">Reference proteome</keyword>
<dbReference type="GO" id="GO:0000785">
    <property type="term" value="C:chromatin"/>
    <property type="evidence" value="ECO:0007669"/>
    <property type="project" value="TreeGrafter"/>
</dbReference>
<reference evidence="11 12" key="3">
    <citation type="journal article" date="2017" name="G3 (Bethesda)">
        <title>Comparative analysis highlights variable genome content of wheat rusts and divergence of the mating loci.</title>
        <authorList>
            <person name="Cuomo C.A."/>
            <person name="Bakkeren G."/>
            <person name="Khalil H.B."/>
            <person name="Panwar V."/>
            <person name="Joly D."/>
            <person name="Linning R."/>
            <person name="Sakthikumar S."/>
            <person name="Song X."/>
            <person name="Adiconis X."/>
            <person name="Fan L."/>
            <person name="Goldberg J.M."/>
            <person name="Levin J.Z."/>
            <person name="Young S."/>
            <person name="Zeng Q."/>
            <person name="Anikster Y."/>
            <person name="Bruce M."/>
            <person name="Wang M."/>
            <person name="Yin C."/>
            <person name="McCallum B."/>
            <person name="Szabo L.J."/>
            <person name="Hulbert S."/>
            <person name="Chen X."/>
            <person name="Fellers J.P."/>
        </authorList>
    </citation>
    <scope>NUCLEOTIDE SEQUENCE</scope>
    <source>
        <strain evidence="12">Isolate 1-1 / race 1 (BBBD)</strain>
        <strain evidence="11">isolate 1-1 / race 1 (BBBD)</strain>
    </source>
</reference>
<dbReference type="InterPro" id="IPR036236">
    <property type="entry name" value="Znf_C2H2_sf"/>
</dbReference>
<keyword evidence="4 7" id="KW-0863">Zinc-finger</keyword>
<feature type="region of interest" description="Disordered" evidence="8">
    <location>
        <begin position="56"/>
        <end position="109"/>
    </location>
</feature>
<dbReference type="Pfam" id="PF00096">
    <property type="entry name" value="zf-C2H2"/>
    <property type="match status" value="1"/>
</dbReference>
<dbReference type="GO" id="GO:0000981">
    <property type="term" value="F:DNA-binding transcription factor activity, RNA polymerase II-specific"/>
    <property type="evidence" value="ECO:0007669"/>
    <property type="project" value="InterPro"/>
</dbReference>
<keyword evidence="3" id="KW-0677">Repeat</keyword>
<organism evidence="10">
    <name type="scientific">Puccinia triticina (isolate 1-1 / race 1 (BBBD))</name>
    <name type="common">Brown leaf rust fungus</name>
    <dbReference type="NCBI Taxonomy" id="630390"/>
    <lineage>
        <taxon>Eukaryota</taxon>
        <taxon>Fungi</taxon>
        <taxon>Dikarya</taxon>
        <taxon>Basidiomycota</taxon>
        <taxon>Pucciniomycotina</taxon>
        <taxon>Pucciniomycetes</taxon>
        <taxon>Pucciniales</taxon>
        <taxon>Pucciniaceae</taxon>
        <taxon>Puccinia</taxon>
    </lineage>
</organism>
<dbReference type="GO" id="GO:0005634">
    <property type="term" value="C:nucleus"/>
    <property type="evidence" value="ECO:0007669"/>
    <property type="project" value="UniProtKB-SubCell"/>
</dbReference>
<feature type="compositionally biased region" description="Polar residues" evidence="8">
    <location>
        <begin position="125"/>
        <end position="135"/>
    </location>
</feature>
<evidence type="ECO:0000313" key="10">
    <source>
        <dbReference type="EMBL" id="OAV93491.1"/>
    </source>
</evidence>
<dbReference type="GO" id="GO:0008270">
    <property type="term" value="F:zinc ion binding"/>
    <property type="evidence" value="ECO:0007669"/>
    <property type="project" value="UniProtKB-KW"/>
</dbReference>
<evidence type="ECO:0000256" key="6">
    <source>
        <dbReference type="ARBA" id="ARBA00023242"/>
    </source>
</evidence>
<keyword evidence="2" id="KW-0479">Metal-binding</keyword>
<dbReference type="PANTHER" id="PTHR40626:SF11">
    <property type="entry name" value="ZINC FINGER PROTEIN YPR022C"/>
    <property type="match status" value="1"/>
</dbReference>
<dbReference type="EMBL" id="ADAS02000050">
    <property type="protein sequence ID" value="OAV93491.1"/>
    <property type="molecule type" value="Genomic_DNA"/>
</dbReference>
<dbReference type="SUPFAM" id="SSF57667">
    <property type="entry name" value="beta-beta-alpha zinc fingers"/>
    <property type="match status" value="1"/>
</dbReference>
<dbReference type="EnsemblFungi" id="PTTG_27291-t43_1">
    <property type="protein sequence ID" value="PTTG_27291-t43_1-p1"/>
    <property type="gene ID" value="PTTG_27291"/>
</dbReference>
<reference evidence="10" key="2">
    <citation type="submission" date="2016-05" db="EMBL/GenBank/DDBJ databases">
        <title>Comparative analysis highlights variable genome content of wheat rusts and divergence of the mating loci.</title>
        <authorList>
            <person name="Cuomo C.A."/>
            <person name="Bakkeren G."/>
            <person name="Szabo L."/>
            <person name="Khalil H."/>
            <person name="Joly D."/>
            <person name="Goldberg J."/>
            <person name="Young S."/>
            <person name="Zeng Q."/>
            <person name="Fellers J."/>
        </authorList>
    </citation>
    <scope>NUCLEOTIDE SEQUENCE [LARGE SCALE GENOMIC DNA]</scope>
    <source>
        <strain evidence="10">1-1 BBBD Race 1</strain>
    </source>
</reference>
<evidence type="ECO:0000256" key="4">
    <source>
        <dbReference type="ARBA" id="ARBA00022771"/>
    </source>
</evidence>
<evidence type="ECO:0000259" key="9">
    <source>
        <dbReference type="PROSITE" id="PS50157"/>
    </source>
</evidence>
<keyword evidence="5" id="KW-0862">Zinc</keyword>
<evidence type="ECO:0000256" key="8">
    <source>
        <dbReference type="SAM" id="MobiDB-lite"/>
    </source>
</evidence>
<dbReference type="InterPro" id="IPR013087">
    <property type="entry name" value="Znf_C2H2_type"/>
</dbReference>
<protein>
    <submittedName>
        <fullName evidence="11">C2H2-type domain-containing protein</fullName>
    </submittedName>
</protein>
<dbReference type="Proteomes" id="UP000005240">
    <property type="component" value="Unassembled WGS sequence"/>
</dbReference>
<dbReference type="GO" id="GO:0000978">
    <property type="term" value="F:RNA polymerase II cis-regulatory region sequence-specific DNA binding"/>
    <property type="evidence" value="ECO:0007669"/>
    <property type="project" value="InterPro"/>
</dbReference>
<reference evidence="11" key="4">
    <citation type="submission" date="2025-05" db="UniProtKB">
        <authorList>
            <consortium name="EnsemblFungi"/>
        </authorList>
    </citation>
    <scope>IDENTIFICATION</scope>
    <source>
        <strain evidence="11">isolate 1-1 / race 1 (BBBD)</strain>
    </source>
</reference>
<reference evidence="10" key="1">
    <citation type="submission" date="2009-11" db="EMBL/GenBank/DDBJ databases">
        <authorList>
            <consortium name="The Broad Institute Genome Sequencing Platform"/>
            <person name="Ward D."/>
            <person name="Feldgarden M."/>
            <person name="Earl A."/>
            <person name="Young S.K."/>
            <person name="Zeng Q."/>
            <person name="Koehrsen M."/>
            <person name="Alvarado L."/>
            <person name="Berlin A."/>
            <person name="Bochicchio J."/>
            <person name="Borenstein D."/>
            <person name="Chapman S.B."/>
            <person name="Chen Z."/>
            <person name="Engels R."/>
            <person name="Freedman E."/>
            <person name="Gellesch M."/>
            <person name="Goldberg J."/>
            <person name="Griggs A."/>
            <person name="Gujja S."/>
            <person name="Heilman E."/>
            <person name="Heiman D."/>
            <person name="Hepburn T."/>
            <person name="Howarth C."/>
            <person name="Jen D."/>
            <person name="Larson L."/>
            <person name="Lewis B."/>
            <person name="Mehta T."/>
            <person name="Park D."/>
            <person name="Pearson M."/>
            <person name="Roberts A."/>
            <person name="Saif S."/>
            <person name="Shea T."/>
            <person name="Shenoy N."/>
            <person name="Sisk P."/>
            <person name="Stolte C."/>
            <person name="Sykes S."/>
            <person name="Thomson T."/>
            <person name="Walk T."/>
            <person name="White J."/>
            <person name="Yandava C."/>
            <person name="Izard J."/>
            <person name="Baranova O.V."/>
            <person name="Blanton J.M."/>
            <person name="Tanner A.C."/>
            <person name="Dewhirst F.E."/>
            <person name="Haas B."/>
            <person name="Nusbaum C."/>
            <person name="Birren B."/>
        </authorList>
    </citation>
    <scope>NUCLEOTIDE SEQUENCE [LARGE SCALE GENOMIC DNA]</scope>
    <source>
        <strain evidence="10">1-1 BBBD Race 1</strain>
    </source>
</reference>
<dbReference type="STRING" id="630390.A0A180GLQ6"/>
<gene>
    <name evidence="10" type="ORF">PTTG_27291</name>
</gene>
<comment type="subcellular location">
    <subcellularLocation>
        <location evidence="1">Nucleus</location>
    </subcellularLocation>
</comment>
<feature type="domain" description="C2H2-type" evidence="9">
    <location>
        <begin position="8"/>
        <end position="36"/>
    </location>
</feature>
<dbReference type="VEuPathDB" id="FungiDB:PTTG_27291"/>
<dbReference type="AlphaFoldDB" id="A0A180GLQ6"/>
<name>A0A180GLQ6_PUCT1</name>
<evidence type="ECO:0000256" key="3">
    <source>
        <dbReference type="ARBA" id="ARBA00022737"/>
    </source>
</evidence>
<keyword evidence="6" id="KW-0539">Nucleus</keyword>
<accession>A0A180GLQ6</accession>
<sequence length="577" mass="64539">MVHKTGVHKCPECPKTFSRLEYVTRHRRVKHLGVRPWSCQCGVSYARSDLLTRHKRKCNKAKKSIGSGSNYNLDEASASPVFPPHNDSSSKIAFDPSDDDSQPPSYQQAISEQAPFAANINNTTQPQLQASSLSPELSHGVRTLPSRPNDLARIEEVETILPNTAPREFNLNCSGEQGLNSFIPQDDHAFYGDDARENTDQREDENLPAVSSATGGSIVPLVKFSEPSFFISDVPISSAFYLNPEIWTLAFLCQKSQGFTIPHMGSLSHYLSRAAEVMCPVIPMFHVPTLRAPQISIHLGYALSVSGAALESSEHALAFTDQSLSYKRISVQNDFLRPDRSFTFRFELLQSLLTYQFLGMFSRLEIQRQRAVRFSPTIVRNFRELDFVDTLRGSPDYVQLALSGQIPLDVAWKLWVEYEVRKRTAFLVLISALQLRGPYESELKLSEANLPLPCHEDLWTAKSSEEWAQAARKHAMCCWLDNMQTSESFFANTNIQEVAGEQSIPLLSEALAALHISDATSQTKPPIPDIHCVGTSRLTVRAERLGCFAKTVIYHARAMTNQATVSIHMLEPPQLNI</sequence>
<dbReference type="SMART" id="SM00355">
    <property type="entry name" value="ZnF_C2H2"/>
    <property type="match status" value="1"/>
</dbReference>
<dbReference type="InterPro" id="IPR051059">
    <property type="entry name" value="VerF-like"/>
</dbReference>
<evidence type="ECO:0000256" key="2">
    <source>
        <dbReference type="ARBA" id="ARBA00022723"/>
    </source>
</evidence>
<dbReference type="PANTHER" id="PTHR40626">
    <property type="entry name" value="MIP31509P"/>
    <property type="match status" value="1"/>
</dbReference>
<evidence type="ECO:0000256" key="1">
    <source>
        <dbReference type="ARBA" id="ARBA00004123"/>
    </source>
</evidence>
<dbReference type="PROSITE" id="PS50157">
    <property type="entry name" value="ZINC_FINGER_C2H2_2"/>
    <property type="match status" value="1"/>
</dbReference>
<feature type="region of interest" description="Disordered" evidence="8">
    <location>
        <begin position="125"/>
        <end position="146"/>
    </location>
</feature>